<dbReference type="Proteomes" id="UP000507222">
    <property type="component" value="Unassembled WGS sequence"/>
</dbReference>
<organism evidence="1 2">
    <name type="scientific">Prunus armeniaca</name>
    <name type="common">Apricot</name>
    <name type="synonym">Armeniaca vulgaris</name>
    <dbReference type="NCBI Taxonomy" id="36596"/>
    <lineage>
        <taxon>Eukaryota</taxon>
        <taxon>Viridiplantae</taxon>
        <taxon>Streptophyta</taxon>
        <taxon>Embryophyta</taxon>
        <taxon>Tracheophyta</taxon>
        <taxon>Spermatophyta</taxon>
        <taxon>Magnoliopsida</taxon>
        <taxon>eudicotyledons</taxon>
        <taxon>Gunneridae</taxon>
        <taxon>Pentapetalae</taxon>
        <taxon>rosids</taxon>
        <taxon>fabids</taxon>
        <taxon>Rosales</taxon>
        <taxon>Rosaceae</taxon>
        <taxon>Amygdaloideae</taxon>
        <taxon>Amygdaleae</taxon>
        <taxon>Prunus</taxon>
    </lineage>
</organism>
<reference evidence="1 2" key="1">
    <citation type="submission" date="2020-05" db="EMBL/GenBank/DDBJ databases">
        <authorList>
            <person name="Campoy J."/>
            <person name="Schneeberger K."/>
            <person name="Spophaly S."/>
        </authorList>
    </citation>
    <scope>NUCLEOTIDE SEQUENCE [LARGE SCALE GENOMIC DNA]</scope>
    <source>
        <strain evidence="1">PruArmRojPasFocal</strain>
    </source>
</reference>
<sequence length="233" mass="25455">MPLAPYHYSMQAMPSASHHRLAQAMPLAPCHHLAQAMPSAPRHHVAHAMPSANLSDVSDAFGTSPCMAKRGSHHFSPRNHLSITLKVSIYGWPSIPNAWLACTRRQANISIQGKPTKLQRDKPCVVDDVGQHCPALKGYTCTTMHYSTKQGICQGPTAAVRQFLSLKLMGLVPLSVKATNTDMAPSASPLYQSFSNKLDKPKTKLLCMACMAKEAHMPIQGATHMVHFHEFVA</sequence>
<evidence type="ECO:0000313" key="1">
    <source>
        <dbReference type="EMBL" id="CAB4268895.1"/>
    </source>
</evidence>
<proteinExistence type="predicted"/>
<protein>
    <submittedName>
        <fullName evidence="1">Uncharacterized protein</fullName>
    </submittedName>
</protein>
<dbReference type="EMBL" id="CAEKDK010000002">
    <property type="protein sequence ID" value="CAB4268895.1"/>
    <property type="molecule type" value="Genomic_DNA"/>
</dbReference>
<gene>
    <name evidence="1" type="ORF">CURHAP_LOCUS13597</name>
</gene>
<accession>A0A6J5U130</accession>
<evidence type="ECO:0000313" key="2">
    <source>
        <dbReference type="Proteomes" id="UP000507222"/>
    </source>
</evidence>
<name>A0A6J5U130_PRUAR</name>
<dbReference type="AlphaFoldDB" id="A0A6J5U130"/>